<feature type="repeat" description="WD" evidence="3">
    <location>
        <begin position="270"/>
        <end position="303"/>
    </location>
</feature>
<accession>A0A1T5DQ87</accession>
<dbReference type="PROSITE" id="PS50082">
    <property type="entry name" value="WD_REPEATS_2"/>
    <property type="match status" value="5"/>
</dbReference>
<gene>
    <name evidence="4" type="ORF">SAMN05660226_02889</name>
</gene>
<dbReference type="InterPro" id="IPR001680">
    <property type="entry name" value="WD40_rpt"/>
</dbReference>
<dbReference type="CDD" id="cd00200">
    <property type="entry name" value="WD40"/>
    <property type="match status" value="1"/>
</dbReference>
<dbReference type="SUPFAM" id="SSF50978">
    <property type="entry name" value="WD40 repeat-like"/>
    <property type="match status" value="1"/>
</dbReference>
<sequence>MKLEVYKSGILSGHQNPIFAIENGPEPHILFTAGNDKGVVQWDLEKMAFERILYPLQFSVYALHLIAHTPLLAIGMRDGKVAVVDTSVQRLAAKLEHHQRPVFGIKTFSTKPEMVVSSEDGTVSVWNTDTFRLLYHFQVSAQTVRTIAISNDEKWVVFGTKDGKVKLYNALDYSLAMELPGHTMPVTSLCFSPDGRFLLTGGRDAQLNVLDAVEGFSLAKAFTPHLFTVYAIKYHPTLPIFATGSRDKSIKIWGADDFRLLRIINVERGFDSHVLSINDMVWNSYRNQLVSVSDDKQVMVWEIAPQQSDKLR</sequence>
<proteinExistence type="predicted"/>
<dbReference type="PROSITE" id="PS50294">
    <property type="entry name" value="WD_REPEATS_REGION"/>
    <property type="match status" value="4"/>
</dbReference>
<dbReference type="RefSeq" id="WP_176146214.1">
    <property type="nucleotide sequence ID" value="NZ_FUYS01000007.1"/>
</dbReference>
<dbReference type="Gene3D" id="2.130.10.10">
    <property type="entry name" value="YVTN repeat-like/Quinoprotein amine dehydrogenase"/>
    <property type="match status" value="2"/>
</dbReference>
<dbReference type="PANTHER" id="PTHR19848">
    <property type="entry name" value="WD40 REPEAT PROTEIN"/>
    <property type="match status" value="1"/>
</dbReference>
<organism evidence="4 5">
    <name type="scientific">Parapedobacter luteus</name>
    <dbReference type="NCBI Taxonomy" id="623280"/>
    <lineage>
        <taxon>Bacteria</taxon>
        <taxon>Pseudomonadati</taxon>
        <taxon>Bacteroidota</taxon>
        <taxon>Sphingobacteriia</taxon>
        <taxon>Sphingobacteriales</taxon>
        <taxon>Sphingobacteriaceae</taxon>
        <taxon>Parapedobacter</taxon>
    </lineage>
</organism>
<name>A0A1T5DQ87_9SPHI</name>
<evidence type="ECO:0000256" key="3">
    <source>
        <dbReference type="PROSITE-ProRule" id="PRU00221"/>
    </source>
</evidence>
<dbReference type="InterPro" id="IPR019775">
    <property type="entry name" value="WD40_repeat_CS"/>
</dbReference>
<dbReference type="PRINTS" id="PR00320">
    <property type="entry name" value="GPROTEINBRPT"/>
</dbReference>
<protein>
    <submittedName>
        <fullName evidence="4">WD domain-containing protein, G-beta repeat-containing protein</fullName>
    </submittedName>
</protein>
<reference evidence="4 5" key="1">
    <citation type="submission" date="2017-02" db="EMBL/GenBank/DDBJ databases">
        <authorList>
            <person name="Peterson S.W."/>
        </authorList>
    </citation>
    <scope>NUCLEOTIDE SEQUENCE [LARGE SCALE GENOMIC DNA]</scope>
    <source>
        <strain evidence="4 5">DSM 22899</strain>
    </source>
</reference>
<evidence type="ECO:0000313" key="5">
    <source>
        <dbReference type="Proteomes" id="UP000190541"/>
    </source>
</evidence>
<dbReference type="InterPro" id="IPR036322">
    <property type="entry name" value="WD40_repeat_dom_sf"/>
</dbReference>
<feature type="repeat" description="WD" evidence="3">
    <location>
        <begin position="11"/>
        <end position="45"/>
    </location>
</feature>
<dbReference type="PANTHER" id="PTHR19848:SF8">
    <property type="entry name" value="F-BOX AND WD REPEAT DOMAIN CONTAINING 7"/>
    <property type="match status" value="1"/>
</dbReference>
<dbReference type="EMBL" id="FUYS01000007">
    <property type="protein sequence ID" value="SKB73710.1"/>
    <property type="molecule type" value="Genomic_DNA"/>
</dbReference>
<evidence type="ECO:0000313" key="4">
    <source>
        <dbReference type="EMBL" id="SKB73710.1"/>
    </source>
</evidence>
<dbReference type="STRING" id="623280.SAMN05660226_02889"/>
<dbReference type="PROSITE" id="PS00678">
    <property type="entry name" value="WD_REPEATS_1"/>
    <property type="match status" value="1"/>
</dbReference>
<evidence type="ECO:0000256" key="2">
    <source>
        <dbReference type="ARBA" id="ARBA00022737"/>
    </source>
</evidence>
<keyword evidence="1 3" id="KW-0853">WD repeat</keyword>
<dbReference type="InterPro" id="IPR020472">
    <property type="entry name" value="WD40_PAC1"/>
</dbReference>
<evidence type="ECO:0000256" key="1">
    <source>
        <dbReference type="ARBA" id="ARBA00022574"/>
    </source>
</evidence>
<keyword evidence="5" id="KW-1185">Reference proteome</keyword>
<keyword evidence="2" id="KW-0677">Repeat</keyword>
<feature type="repeat" description="WD" evidence="3">
    <location>
        <begin position="95"/>
        <end position="136"/>
    </location>
</feature>
<dbReference type="AlphaFoldDB" id="A0A1T5DQ87"/>
<feature type="repeat" description="WD" evidence="3">
    <location>
        <begin position="179"/>
        <end position="211"/>
    </location>
</feature>
<feature type="repeat" description="WD" evidence="3">
    <location>
        <begin position="222"/>
        <end position="263"/>
    </location>
</feature>
<dbReference type="InterPro" id="IPR015943">
    <property type="entry name" value="WD40/YVTN_repeat-like_dom_sf"/>
</dbReference>
<dbReference type="SMART" id="SM00320">
    <property type="entry name" value="WD40"/>
    <property type="match status" value="7"/>
</dbReference>
<dbReference type="Proteomes" id="UP000190541">
    <property type="component" value="Unassembled WGS sequence"/>
</dbReference>
<dbReference type="Pfam" id="PF00400">
    <property type="entry name" value="WD40"/>
    <property type="match status" value="6"/>
</dbReference>